<evidence type="ECO:0000313" key="2">
    <source>
        <dbReference type="Proteomes" id="UP001153678"/>
    </source>
</evidence>
<proteinExistence type="predicted"/>
<name>A0A9W4WWN9_9GLOM</name>
<dbReference type="EMBL" id="CAMKVN010001732">
    <property type="protein sequence ID" value="CAI2177780.1"/>
    <property type="molecule type" value="Genomic_DNA"/>
</dbReference>
<reference evidence="1" key="1">
    <citation type="submission" date="2022-08" db="EMBL/GenBank/DDBJ databases">
        <authorList>
            <person name="Kallberg Y."/>
            <person name="Tangrot J."/>
            <person name="Rosling A."/>
        </authorList>
    </citation>
    <scope>NUCLEOTIDE SEQUENCE</scope>
    <source>
        <strain evidence="1">Wild A</strain>
    </source>
</reference>
<protein>
    <submittedName>
        <fullName evidence="1">3754_t:CDS:1</fullName>
    </submittedName>
</protein>
<keyword evidence="2" id="KW-1185">Reference proteome</keyword>
<evidence type="ECO:0000313" key="1">
    <source>
        <dbReference type="EMBL" id="CAI2177780.1"/>
    </source>
</evidence>
<dbReference type="AlphaFoldDB" id="A0A9W4WWN9"/>
<comment type="caution">
    <text evidence="1">The sequence shown here is derived from an EMBL/GenBank/DDBJ whole genome shotgun (WGS) entry which is preliminary data.</text>
</comment>
<sequence length="173" mass="19809">MSDHYRKPSKEVRKKLDEFLRNIDLIKVSLLPDDKRLVAAKSRNGMNVRVKLNGKKLLRRNVTSEIEGKDIYKCNYLIHLAVEEIWHIHLSNAQKEKFTTLADEANEINRIYNLRPHINNSSTIDRISVISRQDTDNPAQKDFYNGSNFNESSVTVSSIFSPAGTFPGSSFSQ</sequence>
<dbReference type="OrthoDB" id="2309957at2759"/>
<dbReference type="Proteomes" id="UP001153678">
    <property type="component" value="Unassembled WGS sequence"/>
</dbReference>
<gene>
    <name evidence="1" type="ORF">FWILDA_LOCUS8256</name>
</gene>
<accession>A0A9W4WWN9</accession>
<organism evidence="1 2">
    <name type="scientific">Funneliformis geosporum</name>
    <dbReference type="NCBI Taxonomy" id="1117311"/>
    <lineage>
        <taxon>Eukaryota</taxon>
        <taxon>Fungi</taxon>
        <taxon>Fungi incertae sedis</taxon>
        <taxon>Mucoromycota</taxon>
        <taxon>Glomeromycotina</taxon>
        <taxon>Glomeromycetes</taxon>
        <taxon>Glomerales</taxon>
        <taxon>Glomeraceae</taxon>
        <taxon>Funneliformis</taxon>
    </lineage>
</organism>